<feature type="compositionally biased region" description="Polar residues" evidence="1">
    <location>
        <begin position="32"/>
        <end position="44"/>
    </location>
</feature>
<dbReference type="Proteomes" id="UP000747542">
    <property type="component" value="Unassembled WGS sequence"/>
</dbReference>
<feature type="compositionally biased region" description="Basic and acidic residues" evidence="1">
    <location>
        <begin position="133"/>
        <end position="159"/>
    </location>
</feature>
<feature type="compositionally biased region" description="Polar residues" evidence="1">
    <location>
        <begin position="119"/>
        <end position="129"/>
    </location>
</feature>
<name>A0A8J5NIU4_HOMAM</name>
<evidence type="ECO:0000313" key="3">
    <source>
        <dbReference type="Proteomes" id="UP000747542"/>
    </source>
</evidence>
<feature type="region of interest" description="Disordered" evidence="1">
    <location>
        <begin position="1"/>
        <end position="159"/>
    </location>
</feature>
<feature type="compositionally biased region" description="Polar residues" evidence="1">
    <location>
        <begin position="75"/>
        <end position="84"/>
    </location>
</feature>
<protein>
    <submittedName>
        <fullName evidence="2">Putative tensin-1-like 3</fullName>
    </submittedName>
</protein>
<dbReference type="EMBL" id="JAHLQT010000697">
    <property type="protein sequence ID" value="KAG7178121.1"/>
    <property type="molecule type" value="Genomic_DNA"/>
</dbReference>
<sequence>MQQRKLAERREAKFRAERGPQEARMLSELRTRMSQQQRTTVTSSKEFEDGYVSDSTLLSETSRESSPVKTLPPLTINTGVAPTTPQKPPIGHSTPARGNSAPSSPILPSRSALRERSIRNNPPLSNQRSLPRKYSDTSDRERPFVAVKRAHENAKPSES</sequence>
<reference evidence="2" key="1">
    <citation type="journal article" date="2021" name="Sci. Adv.">
        <title>The American lobster genome reveals insights on longevity, neural, and immune adaptations.</title>
        <authorList>
            <person name="Polinski J.M."/>
            <person name="Zimin A.V."/>
            <person name="Clark K.F."/>
            <person name="Kohn A.B."/>
            <person name="Sadowski N."/>
            <person name="Timp W."/>
            <person name="Ptitsyn A."/>
            <person name="Khanna P."/>
            <person name="Romanova D.Y."/>
            <person name="Williams P."/>
            <person name="Greenwood S.J."/>
            <person name="Moroz L.L."/>
            <person name="Walt D.R."/>
            <person name="Bodnar A.G."/>
        </authorList>
    </citation>
    <scope>NUCLEOTIDE SEQUENCE</scope>
    <source>
        <strain evidence="2">GMGI-L3</strain>
    </source>
</reference>
<accession>A0A8J5NIU4</accession>
<keyword evidence="3" id="KW-1185">Reference proteome</keyword>
<gene>
    <name evidence="2" type="primary">Tns1-L3</name>
    <name evidence="2" type="ORF">Hamer_G003893</name>
</gene>
<feature type="compositionally biased region" description="Basic and acidic residues" evidence="1">
    <location>
        <begin position="1"/>
        <end position="31"/>
    </location>
</feature>
<dbReference type="AlphaFoldDB" id="A0A8J5NIU4"/>
<evidence type="ECO:0000313" key="2">
    <source>
        <dbReference type="EMBL" id="KAG7178121.1"/>
    </source>
</evidence>
<feature type="non-terminal residue" evidence="2">
    <location>
        <position position="159"/>
    </location>
</feature>
<proteinExistence type="predicted"/>
<comment type="caution">
    <text evidence="2">The sequence shown here is derived from an EMBL/GenBank/DDBJ whole genome shotgun (WGS) entry which is preliminary data.</text>
</comment>
<organism evidence="2 3">
    <name type="scientific">Homarus americanus</name>
    <name type="common">American lobster</name>
    <dbReference type="NCBI Taxonomy" id="6706"/>
    <lineage>
        <taxon>Eukaryota</taxon>
        <taxon>Metazoa</taxon>
        <taxon>Ecdysozoa</taxon>
        <taxon>Arthropoda</taxon>
        <taxon>Crustacea</taxon>
        <taxon>Multicrustacea</taxon>
        <taxon>Malacostraca</taxon>
        <taxon>Eumalacostraca</taxon>
        <taxon>Eucarida</taxon>
        <taxon>Decapoda</taxon>
        <taxon>Pleocyemata</taxon>
        <taxon>Astacidea</taxon>
        <taxon>Nephropoidea</taxon>
        <taxon>Nephropidae</taxon>
        <taxon>Homarus</taxon>
    </lineage>
</organism>
<evidence type="ECO:0000256" key="1">
    <source>
        <dbReference type="SAM" id="MobiDB-lite"/>
    </source>
</evidence>